<dbReference type="RefSeq" id="WP_150512817.1">
    <property type="nucleotide sequence ID" value="NZ_BMSQ01000001.1"/>
</dbReference>
<accession>A0A7W8B1M9</accession>
<reference evidence="1 2" key="1">
    <citation type="submission" date="2020-08" db="EMBL/GenBank/DDBJ databases">
        <title>Genomic Encyclopedia of Type Strains, Phase III (KMG-III): the genomes of soil and plant-associated and newly described type strains.</title>
        <authorList>
            <person name="Whitman W."/>
        </authorList>
    </citation>
    <scope>NUCLEOTIDE SEQUENCE [LARGE SCALE GENOMIC DNA]</scope>
    <source>
        <strain evidence="1 2">CECT 3146</strain>
    </source>
</reference>
<evidence type="ECO:0000313" key="2">
    <source>
        <dbReference type="Proteomes" id="UP000549009"/>
    </source>
</evidence>
<proteinExistence type="predicted"/>
<dbReference type="Proteomes" id="UP000549009">
    <property type="component" value="Unassembled WGS sequence"/>
</dbReference>
<sequence length="127" mass="14711">MQIADHFEELWSPSFGRPRGSVREFLASAAYPEQGDIARYLQAGHEIISVMGASPDVLGSGERIVGGDSLYTDGEWLWRGDLWFYVRSHYVRLPEEFLIRMRDCGYCMPDVQRPKLLGILDWVEERW</sequence>
<protein>
    <submittedName>
        <fullName evidence="1">Uncharacterized protein</fullName>
    </submittedName>
</protein>
<gene>
    <name evidence="1" type="ORF">FHS40_006627</name>
</gene>
<comment type="caution">
    <text evidence="1">The sequence shown here is derived from an EMBL/GenBank/DDBJ whole genome shotgun (WGS) entry which is preliminary data.</text>
</comment>
<evidence type="ECO:0000313" key="1">
    <source>
        <dbReference type="EMBL" id="MBB5107510.1"/>
    </source>
</evidence>
<name>A0A7W8B1M9_STRST</name>
<keyword evidence="2" id="KW-1185">Reference proteome</keyword>
<organism evidence="1 2">
    <name type="scientific">Streptomyces spectabilis</name>
    <dbReference type="NCBI Taxonomy" id="68270"/>
    <lineage>
        <taxon>Bacteria</taxon>
        <taxon>Bacillati</taxon>
        <taxon>Actinomycetota</taxon>
        <taxon>Actinomycetes</taxon>
        <taxon>Kitasatosporales</taxon>
        <taxon>Streptomycetaceae</taxon>
        <taxon>Streptomyces</taxon>
    </lineage>
</organism>
<dbReference type="AlphaFoldDB" id="A0A7W8B1M9"/>
<dbReference type="EMBL" id="JACHJD010000014">
    <property type="protein sequence ID" value="MBB5107510.1"/>
    <property type="molecule type" value="Genomic_DNA"/>
</dbReference>
<dbReference type="OrthoDB" id="275232at2"/>